<dbReference type="PANTHER" id="PTHR31377:SF0">
    <property type="entry name" value="AGMATINE DEIMINASE-RELATED"/>
    <property type="match status" value="1"/>
</dbReference>
<dbReference type="Gene3D" id="3.75.10.10">
    <property type="entry name" value="L-arginine/glycine Amidinotransferase, Chain A"/>
    <property type="match status" value="1"/>
</dbReference>
<dbReference type="GO" id="GO:0004668">
    <property type="term" value="F:protein-arginine deiminase activity"/>
    <property type="evidence" value="ECO:0007669"/>
    <property type="project" value="InterPro"/>
</dbReference>
<evidence type="ECO:0000313" key="3">
    <source>
        <dbReference type="Proteomes" id="UP000003752"/>
    </source>
</evidence>
<organism evidence="2 3">
    <name type="scientific">Lentilactobacillus hilgardii (strain ATCC 8290 / DSM 20176 / CCUG 30140 / JCM 1155 / KCTC 3500 / NBRC 15886 / NCIMB 8040 / NRRL B-1843 / 9)</name>
    <dbReference type="NCBI Taxonomy" id="1423757"/>
    <lineage>
        <taxon>Bacteria</taxon>
        <taxon>Bacillati</taxon>
        <taxon>Bacillota</taxon>
        <taxon>Bacilli</taxon>
        <taxon>Lactobacillales</taxon>
        <taxon>Lactobacillaceae</taxon>
        <taxon>Lentilactobacillus</taxon>
    </lineage>
</organism>
<dbReference type="HOGENOM" id="CLU_051978_0_1_9"/>
<dbReference type="Proteomes" id="UP000003752">
    <property type="component" value="Unassembled WGS sequence"/>
</dbReference>
<name>C0XJK5_LENH9</name>
<gene>
    <name evidence="2" type="ORF">HMPREF0519_1416</name>
</gene>
<sequence>MSIGGFLFSSAYNIFIKLIKKAHAIMMPITQSEDIIMRKRTGILAIMIFTGCLLAGASKLSVTQTAAANQPTIYTALPKPSDTYYRPFNKALRHFVSQLAKQDPNNVLTITKQPLAHRSSNFTYDDIWLRDVAPVITTKMVKFRYSPNYLKKSDRHYLDQQFRTWLNRGKFNYQTSDLVLDGGNLIWNNSDTVILTTHVFTDNPNWSRTEIIKELKTKLAVNHVIFIPTEPGDVLGHADGMVKFITARKLYISDFSGNQKLVKKIEQLIRKQLPSAKFVLLPSAYTSKGQYDTKIASAKGLYVNMLETPKTIYIPHYGLQTDAKVLKIVKKNTTKKIVLIDVAQISTTGGSVHCLTWDVPAKFKPEKADV</sequence>
<dbReference type="AlphaFoldDB" id="C0XJK5"/>
<dbReference type="EMBL" id="ACGP01000135">
    <property type="protein sequence ID" value="EEI24444.1"/>
    <property type="molecule type" value="Genomic_DNA"/>
</dbReference>
<proteinExistence type="predicted"/>
<evidence type="ECO:0008006" key="4">
    <source>
        <dbReference type="Google" id="ProtNLM"/>
    </source>
</evidence>
<protein>
    <recommendedName>
        <fullName evidence="4">Agmatine deiminase</fullName>
    </recommendedName>
</protein>
<accession>C0XJK5</accession>
<dbReference type="GO" id="GO:0009446">
    <property type="term" value="P:putrescine biosynthetic process"/>
    <property type="evidence" value="ECO:0007669"/>
    <property type="project" value="InterPro"/>
</dbReference>
<keyword evidence="3" id="KW-1185">Reference proteome</keyword>
<dbReference type="PANTHER" id="PTHR31377">
    <property type="entry name" value="AGMATINE DEIMINASE-RELATED"/>
    <property type="match status" value="1"/>
</dbReference>
<comment type="caution">
    <text evidence="2">The sequence shown here is derived from an EMBL/GenBank/DDBJ whole genome shotgun (WGS) entry which is preliminary data.</text>
</comment>
<reference evidence="2 3" key="1">
    <citation type="submission" date="2009-01" db="EMBL/GenBank/DDBJ databases">
        <authorList>
            <person name="Qin X."/>
            <person name="Bachman B."/>
            <person name="Battles P."/>
            <person name="Bell A."/>
            <person name="Bess C."/>
            <person name="Bickham C."/>
            <person name="Chaboub L."/>
            <person name="Chen D."/>
            <person name="Coyle M."/>
            <person name="Deiros D.R."/>
            <person name="Dinh H."/>
            <person name="Forbes L."/>
            <person name="Fowler G."/>
            <person name="Francisco L."/>
            <person name="Fu Q."/>
            <person name="Gubbala S."/>
            <person name="Hale W."/>
            <person name="Han Y."/>
            <person name="Hemphill L."/>
            <person name="Highlander S.K."/>
            <person name="Hirani K."/>
            <person name="Hogues M."/>
            <person name="Jackson L."/>
            <person name="Jakkamsetti A."/>
            <person name="Javaid M."/>
            <person name="Jiang H."/>
            <person name="Korchina V."/>
            <person name="Kovar C."/>
            <person name="Lara F."/>
            <person name="Lee S."/>
            <person name="Mata R."/>
            <person name="Mathew T."/>
            <person name="Moen C."/>
            <person name="Morales K."/>
            <person name="Munidasa M."/>
            <person name="Nazareth L."/>
            <person name="Ngo R."/>
            <person name="Nguyen L."/>
            <person name="Okwuonu G."/>
            <person name="Ongeri F."/>
            <person name="Patil S."/>
            <person name="Petrosino J."/>
            <person name="Pham C."/>
            <person name="Pham P."/>
            <person name="Pu L.-L."/>
            <person name="Puazo M."/>
            <person name="Raj R."/>
            <person name="Reid J."/>
            <person name="Rouhana J."/>
            <person name="Saada N."/>
            <person name="Shang Y."/>
            <person name="Simmons D."/>
            <person name="Thornton R."/>
            <person name="Warren J."/>
            <person name="Weissenberger G."/>
            <person name="Zhang J."/>
            <person name="Zhang L."/>
            <person name="Zhou C."/>
            <person name="Zhu D."/>
            <person name="Muzny D."/>
            <person name="Worley K."/>
            <person name="Gibbs R."/>
        </authorList>
    </citation>
    <scope>NUCLEOTIDE SEQUENCE [LARGE SCALE GENOMIC DNA]</scope>
    <source>
        <strain evidence="3">ATCC 8290 / DSM 20176 / CCUG 30140 / JCM 1155 / KCTC 3500 / NBRC 15886 / NCIMB 8040 / NRRL B-1843 / 9</strain>
    </source>
</reference>
<dbReference type="InterPro" id="IPR007466">
    <property type="entry name" value="Peptidyl-Arg-deiminase_porph"/>
</dbReference>
<evidence type="ECO:0000256" key="1">
    <source>
        <dbReference type="ARBA" id="ARBA00022801"/>
    </source>
</evidence>
<dbReference type="Pfam" id="PF04371">
    <property type="entry name" value="PAD_porph"/>
    <property type="match status" value="1"/>
</dbReference>
<keyword evidence="1" id="KW-0378">Hydrolase</keyword>
<evidence type="ECO:0000313" key="2">
    <source>
        <dbReference type="EMBL" id="EEI24444.1"/>
    </source>
</evidence>
<dbReference type="SUPFAM" id="SSF55909">
    <property type="entry name" value="Pentein"/>
    <property type="match status" value="1"/>
</dbReference>